<dbReference type="SUPFAM" id="SSF142984">
    <property type="entry name" value="Nqo1 middle domain-like"/>
    <property type="match status" value="1"/>
</dbReference>
<dbReference type="SUPFAM" id="SSF142019">
    <property type="entry name" value="Nqo1 FMN-binding domain-like"/>
    <property type="match status" value="1"/>
</dbReference>
<keyword evidence="7" id="KW-0411">Iron-sulfur</keyword>
<dbReference type="Pfam" id="PF10531">
    <property type="entry name" value="SLBB"/>
    <property type="match status" value="1"/>
</dbReference>
<protein>
    <submittedName>
        <fullName evidence="9">NADH dehydrogenase subunit F</fullName>
        <ecNumber evidence="9">1.6.5.3</ecNumber>
    </submittedName>
</protein>
<dbReference type="InterPro" id="IPR037225">
    <property type="entry name" value="Nuo51_FMN-bd_sf"/>
</dbReference>
<gene>
    <name evidence="9" type="ordered locus">Acry_1116</name>
</gene>
<dbReference type="EMBL" id="CP000697">
    <property type="protein sequence ID" value="ABQ30328.1"/>
    <property type="molecule type" value="Genomic_DNA"/>
</dbReference>
<evidence type="ECO:0000256" key="4">
    <source>
        <dbReference type="ARBA" id="ARBA00022485"/>
    </source>
</evidence>
<dbReference type="RefSeq" id="WP_011942001.1">
    <property type="nucleotide sequence ID" value="NC_009484.1"/>
</dbReference>
<accession>A5FXJ6</accession>
<feature type="domain" description="NADH-ubiquinone oxidoreductase 51kDa subunit iron-sulphur binding" evidence="8">
    <location>
        <begin position="332"/>
        <end position="377"/>
    </location>
</feature>
<evidence type="ECO:0000256" key="5">
    <source>
        <dbReference type="ARBA" id="ARBA00022723"/>
    </source>
</evidence>
<dbReference type="GO" id="GO:0010181">
    <property type="term" value="F:FMN binding"/>
    <property type="evidence" value="ECO:0007669"/>
    <property type="project" value="InterPro"/>
</dbReference>
<evidence type="ECO:0000313" key="9">
    <source>
        <dbReference type="EMBL" id="ABQ30328.1"/>
    </source>
</evidence>
<dbReference type="AlphaFoldDB" id="A5FXJ6"/>
<comment type="cofactor">
    <cofactor evidence="2">
        <name>[4Fe-4S] cluster</name>
        <dbReference type="ChEBI" id="CHEBI:49883"/>
    </cofactor>
</comment>
<dbReference type="GO" id="GO:0051539">
    <property type="term" value="F:4 iron, 4 sulfur cluster binding"/>
    <property type="evidence" value="ECO:0007669"/>
    <property type="project" value="UniProtKB-KW"/>
</dbReference>
<keyword evidence="5" id="KW-0479">Metal-binding</keyword>
<dbReference type="GO" id="GO:0008137">
    <property type="term" value="F:NADH dehydrogenase (ubiquinone) activity"/>
    <property type="evidence" value="ECO:0007669"/>
    <property type="project" value="InterPro"/>
</dbReference>
<dbReference type="InterPro" id="IPR001949">
    <property type="entry name" value="NADH-UbQ_OxRdtase_51kDa_CS"/>
</dbReference>
<dbReference type="NCBIfam" id="NF010120">
    <property type="entry name" value="PRK13596.1"/>
    <property type="match status" value="1"/>
</dbReference>
<evidence type="ECO:0000259" key="8">
    <source>
        <dbReference type="SMART" id="SM00928"/>
    </source>
</evidence>
<sequence>MAMADRPLTSYIQPGRQPLDIAGYERAGGYAAMRKAFGMSPESVVEEVKRAKVRGRGGAGFPAGRKWEGAPRGADAPRHRYLVINADEMEPGSFKDRLLLEAAPHLMIEGIIIGAFAVQAETAYIFVRGEYVLAMERLSRAVAEAEARGYLGADILGSGFSLTIHVHGSGGRYICGEASALFSALEGKRAVPRTRPPRSTTSGLWGKPTVVNNVETLCCVPSIIERGADWFLGLSRSATEGGTKLYGVSGRVNRPGLWELPVGTPLNEIIEEHAGGMREGYEARAVLPGGASTAFIMRENFDVPMDFDSVGKIGSWLGTANILVLDQKRCPVGLLRNIEHFFAQESCGWCTPCRDGLPWVERILTALEAGEGEPDDIELLAHHVDFLGPGRTFCDLAPGAMAPLRSGLKFFREEFERHVSERHCPWHDTAEGWA</sequence>
<dbReference type="InterPro" id="IPR019575">
    <property type="entry name" value="Nuop51_4Fe4S-bd"/>
</dbReference>
<dbReference type="InterPro" id="IPR019554">
    <property type="entry name" value="Soluble_ligand-bd"/>
</dbReference>
<organism evidence="9 10">
    <name type="scientific">Acidiphilium cryptum (strain JF-5)</name>
    <dbReference type="NCBI Taxonomy" id="349163"/>
    <lineage>
        <taxon>Bacteria</taxon>
        <taxon>Pseudomonadati</taxon>
        <taxon>Pseudomonadota</taxon>
        <taxon>Alphaproteobacteria</taxon>
        <taxon>Acetobacterales</taxon>
        <taxon>Acidocellaceae</taxon>
        <taxon>Acidiphilium</taxon>
    </lineage>
</organism>
<dbReference type="FunFam" id="1.20.1440.230:FF:000002">
    <property type="entry name" value="NADH-quinone oxidoreductase subunit F"/>
    <property type="match status" value="1"/>
</dbReference>
<dbReference type="STRING" id="349163.Acry_1116"/>
<keyword evidence="6" id="KW-0408">Iron</keyword>
<dbReference type="GO" id="GO:0046872">
    <property type="term" value="F:metal ion binding"/>
    <property type="evidence" value="ECO:0007669"/>
    <property type="project" value="UniProtKB-KW"/>
</dbReference>
<name>A5FXJ6_ACICJ</name>
<comment type="cofactor">
    <cofactor evidence="1">
        <name>FMN</name>
        <dbReference type="ChEBI" id="CHEBI:58210"/>
    </cofactor>
</comment>
<evidence type="ECO:0000256" key="3">
    <source>
        <dbReference type="ARBA" id="ARBA00007523"/>
    </source>
</evidence>
<evidence type="ECO:0000256" key="7">
    <source>
        <dbReference type="ARBA" id="ARBA00023014"/>
    </source>
</evidence>
<dbReference type="Gene3D" id="6.10.250.1450">
    <property type="match status" value="1"/>
</dbReference>
<dbReference type="PROSITE" id="PS00645">
    <property type="entry name" value="COMPLEX1_51K_2"/>
    <property type="match status" value="1"/>
</dbReference>
<evidence type="ECO:0000256" key="1">
    <source>
        <dbReference type="ARBA" id="ARBA00001917"/>
    </source>
</evidence>
<dbReference type="HOGENOM" id="CLU_014881_0_1_5"/>
<dbReference type="SMART" id="SM00928">
    <property type="entry name" value="NADH_4Fe-4S"/>
    <property type="match status" value="1"/>
</dbReference>
<comment type="similarity">
    <text evidence="3">Belongs to the complex I 51 kDa subunit family.</text>
</comment>
<dbReference type="Gene3D" id="3.40.50.11540">
    <property type="entry name" value="NADH-ubiquinone oxidoreductase 51kDa subunit"/>
    <property type="match status" value="1"/>
</dbReference>
<keyword evidence="9" id="KW-0560">Oxidoreductase</keyword>
<dbReference type="SUPFAM" id="SSF140490">
    <property type="entry name" value="Nqo1C-terminal domain-like"/>
    <property type="match status" value="1"/>
</dbReference>
<dbReference type="PANTHER" id="PTHR43578:SF3">
    <property type="entry name" value="NADH-QUINONE OXIDOREDUCTASE SUBUNIT F"/>
    <property type="match status" value="1"/>
</dbReference>
<keyword evidence="10" id="KW-1185">Reference proteome</keyword>
<dbReference type="Gene3D" id="1.20.1440.230">
    <property type="entry name" value="NADH-ubiquinone oxidoreductase 51kDa subunit, iron-sulphur binding domain"/>
    <property type="match status" value="1"/>
</dbReference>
<keyword evidence="4" id="KW-0004">4Fe-4S</keyword>
<dbReference type="FunFam" id="3.40.50.11540:FF:000001">
    <property type="entry name" value="NADH dehydrogenase [ubiquinone] flavoprotein 1, mitochondrial"/>
    <property type="match status" value="1"/>
</dbReference>
<evidence type="ECO:0000256" key="6">
    <source>
        <dbReference type="ARBA" id="ARBA00023004"/>
    </source>
</evidence>
<proteinExistence type="inferred from homology"/>
<evidence type="ECO:0000256" key="2">
    <source>
        <dbReference type="ARBA" id="ARBA00001966"/>
    </source>
</evidence>
<dbReference type="EC" id="1.6.5.3" evidence="9"/>
<dbReference type="Pfam" id="PF10589">
    <property type="entry name" value="NADH_4Fe-4S"/>
    <property type="match status" value="1"/>
</dbReference>
<dbReference type="Proteomes" id="UP000000245">
    <property type="component" value="Chromosome"/>
</dbReference>
<dbReference type="GO" id="GO:0016491">
    <property type="term" value="F:oxidoreductase activity"/>
    <property type="evidence" value="ECO:0007669"/>
    <property type="project" value="UniProtKB-KW"/>
</dbReference>
<evidence type="ECO:0000313" key="10">
    <source>
        <dbReference type="Proteomes" id="UP000000245"/>
    </source>
</evidence>
<dbReference type="KEGG" id="acr:Acry_1116"/>
<dbReference type="Gene3D" id="3.10.20.600">
    <property type="match status" value="1"/>
</dbReference>
<reference evidence="9 10" key="1">
    <citation type="submission" date="2007-05" db="EMBL/GenBank/DDBJ databases">
        <title>Complete sequence of chromosome of Acidiphilium cryptum JF-5.</title>
        <authorList>
            <consortium name="US DOE Joint Genome Institute"/>
            <person name="Copeland A."/>
            <person name="Lucas S."/>
            <person name="Lapidus A."/>
            <person name="Barry K."/>
            <person name="Detter J.C."/>
            <person name="Glavina del Rio T."/>
            <person name="Hammon N."/>
            <person name="Israni S."/>
            <person name="Dalin E."/>
            <person name="Tice H."/>
            <person name="Pitluck S."/>
            <person name="Sims D."/>
            <person name="Brettin T."/>
            <person name="Bruce D."/>
            <person name="Han C."/>
            <person name="Schmutz J."/>
            <person name="Larimer F."/>
            <person name="Land M."/>
            <person name="Hauser L."/>
            <person name="Kyrpides N."/>
            <person name="Kim E."/>
            <person name="Magnuson T."/>
            <person name="Richardson P."/>
        </authorList>
    </citation>
    <scope>NUCLEOTIDE SEQUENCE [LARGE SCALE GENOMIC DNA]</scope>
    <source>
        <strain evidence="9 10">JF-5</strain>
    </source>
</reference>
<dbReference type="InterPro" id="IPR037207">
    <property type="entry name" value="Nuop51_4Fe4S-bd_sf"/>
</dbReference>
<dbReference type="PANTHER" id="PTHR43578">
    <property type="entry name" value="NADH-QUINONE OXIDOREDUCTASE SUBUNIT F"/>
    <property type="match status" value="1"/>
</dbReference>
<dbReference type="eggNOG" id="COG1894">
    <property type="taxonomic scope" value="Bacteria"/>
</dbReference>
<dbReference type="InterPro" id="IPR011538">
    <property type="entry name" value="Nuo51_FMN-bd"/>
</dbReference>
<dbReference type="Pfam" id="PF01512">
    <property type="entry name" value="Complex1_51K"/>
    <property type="match status" value="1"/>
</dbReference>